<dbReference type="AlphaFoldDB" id="A0A7W7I5D9"/>
<protein>
    <submittedName>
        <fullName evidence="1">Uncharacterized protein</fullName>
    </submittedName>
</protein>
<organism evidence="1 2">
    <name type="scientific">Actinoplanes digitatis</name>
    <dbReference type="NCBI Taxonomy" id="1868"/>
    <lineage>
        <taxon>Bacteria</taxon>
        <taxon>Bacillati</taxon>
        <taxon>Actinomycetota</taxon>
        <taxon>Actinomycetes</taxon>
        <taxon>Micromonosporales</taxon>
        <taxon>Micromonosporaceae</taxon>
        <taxon>Actinoplanes</taxon>
    </lineage>
</organism>
<reference evidence="1 2" key="1">
    <citation type="submission" date="2020-08" db="EMBL/GenBank/DDBJ databases">
        <title>Sequencing the genomes of 1000 actinobacteria strains.</title>
        <authorList>
            <person name="Klenk H.-P."/>
        </authorList>
    </citation>
    <scope>NUCLEOTIDE SEQUENCE [LARGE SCALE GENOMIC DNA]</scope>
    <source>
        <strain evidence="1 2">DSM 43149</strain>
    </source>
</reference>
<evidence type="ECO:0000313" key="1">
    <source>
        <dbReference type="EMBL" id="MBB4766606.1"/>
    </source>
</evidence>
<dbReference type="Proteomes" id="UP000578112">
    <property type="component" value="Unassembled WGS sequence"/>
</dbReference>
<keyword evidence="2" id="KW-1185">Reference proteome</keyword>
<sequence>MPDQLEALFADLRAETLPHVRPPGTEAARHTVRRRRTRRTVATAAVALTVAGGLAAANLPTERQRPVSPAERMNDLVDAARLALDDQLPKLTGRLETGAVEAGGRLAFAGVTPGGYTMAVTCAGPGLITIDIEQARNADESAVLGRRIVPCAESPVVAVTPILITFKGPVLVSVAGNWQAAGNAVYAVKLGDDGPSGDDALHDDDAAAADESIRNADRAAEVLTSAGATSPLRVTTEQMRTRQATGYARPGNLELRFACAGPGSLNLTVAAVPPGGVPTSDHQALLSLDVLCDRSPWLTKEDVLSLPADTTLMIIVVPDGPARNHAGWAYQVSPA</sequence>
<evidence type="ECO:0000313" key="2">
    <source>
        <dbReference type="Proteomes" id="UP000578112"/>
    </source>
</evidence>
<gene>
    <name evidence="1" type="ORF">BJ971_007162</name>
</gene>
<dbReference type="RefSeq" id="WP_184997720.1">
    <property type="nucleotide sequence ID" value="NZ_BOMK01000056.1"/>
</dbReference>
<accession>A0A7W7I5D9</accession>
<comment type="caution">
    <text evidence="1">The sequence shown here is derived from an EMBL/GenBank/DDBJ whole genome shotgun (WGS) entry which is preliminary data.</text>
</comment>
<name>A0A7W7I5D9_9ACTN</name>
<proteinExistence type="predicted"/>
<dbReference type="EMBL" id="JACHNH010000001">
    <property type="protein sequence ID" value="MBB4766606.1"/>
    <property type="molecule type" value="Genomic_DNA"/>
</dbReference>